<proteinExistence type="inferred from homology"/>
<evidence type="ECO:0000256" key="3">
    <source>
        <dbReference type="ARBA" id="ARBA00022737"/>
    </source>
</evidence>
<feature type="domain" description="TOG" evidence="10">
    <location>
        <begin position="1357"/>
        <end position="1579"/>
    </location>
</feature>
<feature type="repeat" description="HEAT" evidence="7">
    <location>
        <begin position="1520"/>
        <end position="1558"/>
    </location>
</feature>
<comment type="similarity">
    <text evidence="1">Belongs to the GCN1 family.</text>
</comment>
<dbReference type="Pfam" id="PF23271">
    <property type="entry name" value="HEAT_GCN1"/>
    <property type="match status" value="1"/>
</dbReference>
<evidence type="ECO:0000256" key="7">
    <source>
        <dbReference type="PROSITE-ProRule" id="PRU00103"/>
    </source>
</evidence>
<dbReference type="RefSeq" id="XP_056476316.1">
    <property type="nucleotide sequence ID" value="XM_056615959.1"/>
</dbReference>
<dbReference type="InterPro" id="IPR016024">
    <property type="entry name" value="ARM-type_fold"/>
</dbReference>
<evidence type="ECO:0000256" key="8">
    <source>
        <dbReference type="RuleBase" id="RU000574"/>
    </source>
</evidence>
<dbReference type="SMART" id="SM01416">
    <property type="entry name" value="Ribosomal_L19e"/>
    <property type="match status" value="1"/>
</dbReference>
<evidence type="ECO:0000256" key="5">
    <source>
        <dbReference type="ARBA" id="ARBA00023242"/>
    </source>
</evidence>
<dbReference type="PROSITE" id="PS50077">
    <property type="entry name" value="HEAT_REPEAT"/>
    <property type="match status" value="2"/>
</dbReference>
<dbReference type="InterPro" id="IPR033935">
    <property type="entry name" value="Ribosomal_eL19_euk"/>
</dbReference>
<dbReference type="InterPro" id="IPR034085">
    <property type="entry name" value="TOG"/>
</dbReference>
<dbReference type="Pfam" id="PF12074">
    <property type="entry name" value="Gcn1_N"/>
    <property type="match status" value="1"/>
</dbReference>
<feature type="domain" description="Large ribosomal subunit protein eL19" evidence="11">
    <location>
        <begin position="2718"/>
        <end position="2861"/>
    </location>
</feature>
<dbReference type="GeneID" id="81354938"/>
<dbReference type="Pfam" id="PF24984">
    <property type="entry name" value="HEAT_EF3_GNC1"/>
    <property type="match status" value="1"/>
</dbReference>
<gene>
    <name evidence="12" type="ORF">N7532_003465</name>
</gene>
<feature type="repeat" description="HEAT" evidence="7">
    <location>
        <begin position="1981"/>
        <end position="2018"/>
    </location>
</feature>
<dbReference type="Pfam" id="PF24916">
    <property type="entry name" value="HEAT_GCN1_fung"/>
    <property type="match status" value="1"/>
</dbReference>
<evidence type="ECO:0000313" key="12">
    <source>
        <dbReference type="EMBL" id="KAJ5102936.1"/>
    </source>
</evidence>
<keyword evidence="3" id="KW-0677">Repeat</keyword>
<dbReference type="HAMAP" id="MF_01475">
    <property type="entry name" value="Ribosomal_eL19"/>
    <property type="match status" value="1"/>
</dbReference>
<dbReference type="PROSITE" id="PS00526">
    <property type="entry name" value="RIBOSOMAL_L19E"/>
    <property type="match status" value="1"/>
</dbReference>
<sequence>MDPIPWDQVKTGDLEALRVALFSSSTSRRLRALQELRDKSGTEIPPESHQDIIALLFQTYPLYVDRSSRQAVHQCLRALLQTPNAAESLKYLTEQLKIEAGKPGLASSSAFVLLEWCCILLQQVSEDQATPLAIVLDLIAVDAKALENCFAHTPKTPVKQSALRVTRRALRAVFSSQTWGEDAVRQSVSRLTTDSAAGNKNALFLGVISGVCARLPARKPILEESKKAILDYYVNQIVSSKTVVPSHIAGGLSDFMESFVTSEDVTTELVPPMEKSMLRAPEVILTGLIPPFSDSLSAEIDLSETVQSRLSKHLLASMKSNNPAIRQGAADAFGSLLSRCKSDALVLKITSEIVSPLKTNKITTPEHRVAYAQAIAAIPFSIGVSKEIITGFGPVFNKESNEAALEGELKAFSKHLAFLIQSNVKVSDDIVNAIVKGVADKRIPFRKLWQLNVGEVLWKADATSLKSPEVEPLVSKFLAKMKDLFGEVASNALPSAQSGALSSAYVFLALFQRTSDIEGTEKSTWEEKVSQSMTMGSKPSFLLNPRAYSKVTTKSEMQWFVRSLAAVTSGSKFASAEEAAKIAWAQSFIFAITAPAMPTNHRENAVETLSSVHVKDAAAIGGIVVKALWTWILSHRTHEKESAAVFAGPGSERLLHLVLRALCPTSAPKEGSETISDLENQLINILLLSRPEMVPNASWIDLCLRTGIDPGNLVRAHQTECIERLVRVNADPIQSIVPNVNPAIWSAAADLAFVAPEVMIPRLVDQIKEDLDGARLSKFTATDAAIARTPEGTTFVDVLSSKSKQPAFDKNTKDYDTLKWEEELRAQLVEKKGQKPKKLTLEEQSKVKAQLAKEADIRKEVLEEVKRIERGAGLIHGLATGPANDAEGWINTAVEGLLSLARAGAGLFVGGIVSQAYVTCANELSSRLGNIRPFVGVATLRAIGKTNLPPTMELEHLGELTTRILYKLRFASEQRPLDTPSIAYILPLLSLVLSQNGIEEVKGEQEGEQVLLALDILSFHTSSFTDIRLPRNEVLRQLLSAMQRYTQHYKLIKDILFNFCRCISANISAEELQTLLEGTIVADSSVRTSVLQVIDDEIDLTDLDFSEHIWLGCHDHVEENVVIAETIWEDNALEVDDSAFAKIMTYLDSKDSHLRGSAARALAHAIEFDKEKFAGIVSELETKYSEEIKPKAPEKDAYGMPKKVDNTDVWEPRSGIALAFNAMTSLFEGDQIINFLQFLIERGPLVDKNSAVRSQMAESGKSVIAQRGQQKVEQLMKLLETVLETSDKATQSSDLLNEAVVVLYGSLARHLKGDDPRLQTVIKKLLATLPTPSESVQSAVSECLPPLIRLSGPKTGEYVKEMLDQLLNVKSYATQRGAAYGLAGIVLGKGISTLREFRIMSLLTDALDNKKEPHQRQGAVLAYELFATVLGRTFEPYVIQIVPQLLAGFGDMSIDVRDACLDASKACFQNLSSYGVKKILPTLLDGLDDTQWRSQKGACELLGAMAYLDPQQLAASLPDIIPPLTVVLNDTHKEVRNAANRSLQRFGEVISNPEIKSLVNVLLKALSDPTKYTDEALDALIKVSFAHYLDAPSLALVVRILERGLGDRSATKRKSAQIIGSLAHLTERKDLTAHLPIIIAGLNLAIVDPVPTTRATASKAMGSLIEKLGEDALPDLIPNLMTTLKSDTGAGDRLGSAQALSEVLAGLGTTRLEETLPTILQNVSSSKPAVREGFMTLFIFLPACFGNSFANYLSKIIPPILAGLADDIESIRETSLRAGRLLVKNFATKAIDLLLPELERGLADDSYRIRLSSVELVGDLLFSLTGVTGKTDAEEEGEEEAQQAGQSLLEVLGEERRDKVLSALFICRCDTSGMVKSAAMAVWKALVASPRTLKDMLPTLAQLIIRRLGSSNMEQKVIASNALGDLIKKAGESVLSTLLPLLEEGLQTSPDVDVKQGICIALRELISSATPEGLEDYEKVLISTVRVALVDNDEDVREAAAEAFDALQQILGKKAVDQVLPYLLHLLRNDEEAEQALSALLTLLTEQTRANIILPNLIPTLLTPPISAFNARALASLAEVAGSAMTRRLPNILNALMDGILETTDDGLRSELENAFDTVLVSVDEFDGLNVAMNVMMTLMKHDDHHRRAKAALHLNKFFSDVEMDYSRYHQDLIRVLLISFDDRDQEVVKAAWTALSGLTSHLRKEEMEVLVIPTRQNLRQVGVAGADLPGFSLPKGIMAILPIFLQGLLNGSVEQRVQSALAMSDIIDRTNANSLKPFVTQITGPLIRIVSERSTDIKSAIFYTINKLLEKIPLAVKPFLPQLQRTFARGLADTTSETLRNRAAKGLGILITLTPRVDPLIAELITGSKTSDIGVKNAMMKALQEVVGKAGASMSEASRTAILGLIDDDASDQTDAVAITNARLLGLLVKVLPPTTAVPVIKNRVLNGQFSHVSVLGLNALLAEAAGTMIENFAEETPAAICQGIAHKDPFISDNSVLAAGKFLLAEDGNHSFETHKMIFEALAPVIPPGAPSDTRRLTLVVIRTVSRLHPELTRPHLALLAPPIFAGVRDLVIPVKLAAEAAFLSIFSVVESDSEVFDNMSEYFKRIGMRLASQARERRNAEGGEGGLGLSNDEVDDEKELWSIGKLIAPAPNSHRLDFPLSATNIIRQRPSIRRHQDVSAISYDYFLRFPTSDIVAPVETEFPRLKGTEEPVMVNLRTQKRLAASVVGCGKRKIWLDPNEMTEISNANSRQTIRKLVSDGLIIRKPVTMHSRSRARELNEARRIGRHRGLGKRKGTKDSRMPSQVLWMRRMRVLRRLLVRYRAAGKIDKHLYHELYHLSKGNTFKHKRALVEHIQKAKAERQRERVLKEEMDAKRAKNKALRERRAERVEAKRNALVAEE</sequence>
<dbReference type="GO" id="GO:0006412">
    <property type="term" value="P:translation"/>
    <property type="evidence" value="ECO:0007669"/>
    <property type="project" value="InterPro"/>
</dbReference>
<dbReference type="InterPro" id="IPR022716">
    <property type="entry name" value="Gcn1_N"/>
</dbReference>
<dbReference type="InterPro" id="IPR056810">
    <property type="entry name" value="GNC1-like_N"/>
</dbReference>
<reference evidence="12" key="2">
    <citation type="journal article" date="2023" name="IMA Fungus">
        <title>Comparative genomic study of the Penicillium genus elucidates a diverse pangenome and 15 lateral gene transfer events.</title>
        <authorList>
            <person name="Petersen C."/>
            <person name="Sorensen T."/>
            <person name="Nielsen M.R."/>
            <person name="Sondergaard T.E."/>
            <person name="Sorensen J.L."/>
            <person name="Fitzpatrick D.A."/>
            <person name="Frisvad J.C."/>
            <person name="Nielsen K.L."/>
        </authorList>
    </citation>
    <scope>NUCLEOTIDE SEQUENCE</scope>
    <source>
        <strain evidence="12">IBT 30761</strain>
    </source>
</reference>
<dbReference type="Gene3D" id="1.10.1200.240">
    <property type="match status" value="1"/>
</dbReference>
<evidence type="ECO:0000259" key="11">
    <source>
        <dbReference type="SMART" id="SM01416"/>
    </source>
</evidence>
<dbReference type="NCBIfam" id="NF006343">
    <property type="entry name" value="PRK08570.1"/>
    <property type="match status" value="1"/>
</dbReference>
<dbReference type="FunFam" id="1.10.1650.10:FF:000001">
    <property type="entry name" value="Ribosomal protein L19"/>
    <property type="match status" value="1"/>
</dbReference>
<evidence type="ECO:0000256" key="2">
    <source>
        <dbReference type="ARBA" id="ARBA00011082"/>
    </source>
</evidence>
<dbReference type="OrthoDB" id="5148094at2759"/>
<name>A0A9W9FMF2_9EURO</name>
<dbReference type="Pfam" id="PF24993">
    <property type="entry name" value="GNC1_N"/>
    <property type="match status" value="1"/>
</dbReference>
<comment type="similarity">
    <text evidence="2 8">Belongs to the eukaryotic ribosomal protein eL19 family.</text>
</comment>
<keyword evidence="6 8" id="KW-0687">Ribonucleoprotein</keyword>
<organism evidence="12 13">
    <name type="scientific">Penicillium argentinense</name>
    <dbReference type="NCBI Taxonomy" id="1131581"/>
    <lineage>
        <taxon>Eukaryota</taxon>
        <taxon>Fungi</taxon>
        <taxon>Dikarya</taxon>
        <taxon>Ascomycota</taxon>
        <taxon>Pezizomycotina</taxon>
        <taxon>Eurotiomycetes</taxon>
        <taxon>Eurotiomycetidae</taxon>
        <taxon>Eurotiales</taxon>
        <taxon>Aspergillaceae</taxon>
        <taxon>Penicillium</taxon>
    </lineage>
</organism>
<dbReference type="Proteomes" id="UP001149074">
    <property type="component" value="Unassembled WGS sequence"/>
</dbReference>
<dbReference type="CDD" id="cd01417">
    <property type="entry name" value="Ribosomal_L19e_E"/>
    <property type="match status" value="1"/>
</dbReference>
<dbReference type="SUPFAM" id="SSF48371">
    <property type="entry name" value="ARM repeat"/>
    <property type="match status" value="4"/>
</dbReference>
<dbReference type="GO" id="GO:1904688">
    <property type="term" value="P:regulation of cytoplasmic translational initiation"/>
    <property type="evidence" value="ECO:0007669"/>
    <property type="project" value="UniProtKB-ARBA"/>
</dbReference>
<evidence type="ECO:0000313" key="13">
    <source>
        <dbReference type="Proteomes" id="UP001149074"/>
    </source>
</evidence>
<dbReference type="InterPro" id="IPR011989">
    <property type="entry name" value="ARM-like"/>
</dbReference>
<dbReference type="Gene3D" id="1.10.1650.10">
    <property type="match status" value="1"/>
</dbReference>
<dbReference type="PANTHER" id="PTHR23346">
    <property type="entry name" value="TRANSLATIONAL ACTIVATOR GCN1-RELATED"/>
    <property type="match status" value="1"/>
</dbReference>
<dbReference type="PANTHER" id="PTHR23346:SF7">
    <property type="entry name" value="STALLED RIBOSOME SENSOR GCN1"/>
    <property type="match status" value="1"/>
</dbReference>
<evidence type="ECO:0000256" key="1">
    <source>
        <dbReference type="ARBA" id="ARBA00007366"/>
    </source>
</evidence>
<dbReference type="SUPFAM" id="SSF48140">
    <property type="entry name" value="Ribosomal protein L19 (L19e)"/>
    <property type="match status" value="1"/>
</dbReference>
<reference evidence="12" key="1">
    <citation type="submission" date="2022-11" db="EMBL/GenBank/DDBJ databases">
        <authorList>
            <person name="Petersen C."/>
        </authorList>
    </citation>
    <scope>NUCLEOTIDE SEQUENCE</scope>
    <source>
        <strain evidence="12">IBT 30761</strain>
    </source>
</reference>
<feature type="compositionally biased region" description="Basic and acidic residues" evidence="9">
    <location>
        <begin position="2868"/>
        <end position="2896"/>
    </location>
</feature>
<accession>A0A9W9FMF2</accession>
<dbReference type="InterPro" id="IPR035970">
    <property type="entry name" value="60S_ribosomal_eL19_sf"/>
</dbReference>
<dbReference type="EMBL" id="JAPQKI010000004">
    <property type="protein sequence ID" value="KAJ5102936.1"/>
    <property type="molecule type" value="Genomic_DNA"/>
</dbReference>
<dbReference type="Pfam" id="PF24987">
    <property type="entry name" value="HEAT_EF3_N"/>
    <property type="match status" value="1"/>
</dbReference>
<dbReference type="GO" id="GO:0034198">
    <property type="term" value="P:cellular response to amino acid starvation"/>
    <property type="evidence" value="ECO:0007669"/>
    <property type="project" value="TreeGrafter"/>
</dbReference>
<dbReference type="GO" id="GO:0030295">
    <property type="term" value="F:protein kinase activator activity"/>
    <property type="evidence" value="ECO:0007669"/>
    <property type="project" value="UniProtKB-ARBA"/>
</dbReference>
<dbReference type="InterPro" id="IPR015972">
    <property type="entry name" value="Ribosomal_eL19_dom1"/>
</dbReference>
<dbReference type="FunFam" id="1.25.10.10:FF:000090">
    <property type="entry name" value="eIF-2-alpha kinase activator GCN1"/>
    <property type="match status" value="1"/>
</dbReference>
<keyword evidence="4 8" id="KW-0689">Ribosomal protein</keyword>
<dbReference type="SMART" id="SM01349">
    <property type="entry name" value="TOG"/>
    <property type="match status" value="2"/>
</dbReference>
<feature type="region of interest" description="Disordered" evidence="9">
    <location>
        <begin position="2868"/>
        <end position="2903"/>
    </location>
</feature>
<dbReference type="Pfam" id="PF25476">
    <property type="entry name" value="Ribosomal_L19e_C"/>
    <property type="match status" value="1"/>
</dbReference>
<evidence type="ECO:0000256" key="6">
    <source>
        <dbReference type="ARBA" id="ARBA00023274"/>
    </source>
</evidence>
<dbReference type="InterPro" id="IPR000196">
    <property type="entry name" value="Ribosomal_eL19_dom"/>
</dbReference>
<comment type="caution">
    <text evidence="12">The sequence shown here is derived from an EMBL/GenBank/DDBJ whole genome shotgun (WGS) entry which is preliminary data.</text>
</comment>
<dbReference type="Pfam" id="PF01280">
    <property type="entry name" value="Ribosomal_L19e"/>
    <property type="match status" value="1"/>
</dbReference>
<dbReference type="InterPro" id="IPR057259">
    <property type="entry name" value="Ribosomal_L19e"/>
</dbReference>
<dbReference type="FunFam" id="1.10.1200.240:FF:000001">
    <property type="entry name" value="Ribosomal protein L19"/>
    <property type="match status" value="1"/>
</dbReference>
<dbReference type="GO" id="GO:0022625">
    <property type="term" value="C:cytosolic large ribosomal subunit"/>
    <property type="evidence" value="ECO:0007669"/>
    <property type="project" value="InterPro"/>
</dbReference>
<evidence type="ECO:0000256" key="9">
    <source>
        <dbReference type="SAM" id="MobiDB-lite"/>
    </source>
</evidence>
<dbReference type="Pfam" id="PF25801">
    <property type="entry name" value="HEAT_GCN1_C_2"/>
    <property type="match status" value="1"/>
</dbReference>
<evidence type="ECO:0000259" key="10">
    <source>
        <dbReference type="SMART" id="SM01349"/>
    </source>
</evidence>
<dbReference type="Gene3D" id="1.25.10.10">
    <property type="entry name" value="Leucine-rich Repeat Variant"/>
    <property type="match status" value="5"/>
</dbReference>
<protein>
    <recommendedName>
        <fullName evidence="8">Ribosomal protein L19</fullName>
    </recommendedName>
</protein>
<dbReference type="InterPro" id="IPR021133">
    <property type="entry name" value="HEAT_type_2"/>
</dbReference>
<keyword evidence="13" id="KW-1185">Reference proteome</keyword>
<dbReference type="GO" id="GO:0003735">
    <property type="term" value="F:structural constituent of ribosome"/>
    <property type="evidence" value="ECO:0007669"/>
    <property type="project" value="InterPro"/>
</dbReference>
<evidence type="ECO:0000256" key="4">
    <source>
        <dbReference type="ARBA" id="ARBA00022980"/>
    </source>
</evidence>
<dbReference type="InterPro" id="IPR023638">
    <property type="entry name" value="Ribosomal_eL19_CS"/>
</dbReference>
<feature type="domain" description="TOG" evidence="10">
    <location>
        <begin position="1663"/>
        <end position="1917"/>
    </location>
</feature>
<keyword evidence="5" id="KW-0539">Nucleus</keyword>
<dbReference type="InterPro" id="IPR057260">
    <property type="entry name" value="Ribosomal_L19e_C"/>
</dbReference>
<dbReference type="InterPro" id="IPR057546">
    <property type="entry name" value="HEAT_GCN1"/>
</dbReference>
<dbReference type="InterPro" id="IPR056809">
    <property type="entry name" value="HEAT_GCN1_fung"/>
</dbReference>